<evidence type="ECO:0000313" key="2">
    <source>
        <dbReference type="EMBL" id="KAL3384508.1"/>
    </source>
</evidence>
<dbReference type="AlphaFoldDB" id="A0ABD2VV27"/>
<evidence type="ECO:0000313" key="3">
    <source>
        <dbReference type="Proteomes" id="UP001627154"/>
    </source>
</evidence>
<dbReference type="EMBL" id="JBJJXI010000170">
    <property type="protein sequence ID" value="KAL3384508.1"/>
    <property type="molecule type" value="Genomic_DNA"/>
</dbReference>
<dbReference type="InterPro" id="IPR013103">
    <property type="entry name" value="RVT_2"/>
</dbReference>
<feature type="domain" description="Reverse transcriptase Ty1/copia-type" evidence="1">
    <location>
        <begin position="1"/>
        <end position="125"/>
    </location>
</feature>
<accession>A0ABD2VV27</accession>
<protein>
    <recommendedName>
        <fullName evidence="1">Reverse transcriptase Ty1/copia-type domain-containing protein</fullName>
    </recommendedName>
</protein>
<name>A0ABD2VV27_9HYME</name>
<dbReference type="GO" id="GO:0071897">
    <property type="term" value="P:DNA biosynthetic process"/>
    <property type="evidence" value="ECO:0007669"/>
    <property type="project" value="UniProtKB-ARBA"/>
</dbReference>
<gene>
    <name evidence="2" type="ORF">TKK_019609</name>
</gene>
<evidence type="ECO:0000259" key="1">
    <source>
        <dbReference type="Pfam" id="PF07727"/>
    </source>
</evidence>
<keyword evidence="3" id="KW-1185">Reference proteome</keyword>
<proteinExistence type="predicted"/>
<comment type="caution">
    <text evidence="2">The sequence shown here is derived from an EMBL/GenBank/DDBJ whole genome shotgun (WGS) entry which is preliminary data.</text>
</comment>
<organism evidence="2 3">
    <name type="scientific">Trichogramma kaykai</name>
    <dbReference type="NCBI Taxonomy" id="54128"/>
    <lineage>
        <taxon>Eukaryota</taxon>
        <taxon>Metazoa</taxon>
        <taxon>Ecdysozoa</taxon>
        <taxon>Arthropoda</taxon>
        <taxon>Hexapoda</taxon>
        <taxon>Insecta</taxon>
        <taxon>Pterygota</taxon>
        <taxon>Neoptera</taxon>
        <taxon>Endopterygota</taxon>
        <taxon>Hymenoptera</taxon>
        <taxon>Apocrita</taxon>
        <taxon>Proctotrupomorpha</taxon>
        <taxon>Chalcidoidea</taxon>
        <taxon>Trichogrammatidae</taxon>
        <taxon>Trichogramma</taxon>
    </lineage>
</organism>
<dbReference type="SUPFAM" id="SSF56672">
    <property type="entry name" value="DNA/RNA polymerases"/>
    <property type="match status" value="1"/>
</dbReference>
<dbReference type="Proteomes" id="UP001627154">
    <property type="component" value="Unassembled WGS sequence"/>
</dbReference>
<dbReference type="Pfam" id="PF07727">
    <property type="entry name" value="RVT_2"/>
    <property type="match status" value="1"/>
</dbReference>
<reference evidence="2 3" key="1">
    <citation type="journal article" date="2024" name="bioRxiv">
        <title>A reference genome for Trichogramma kaykai: A tiny desert-dwelling parasitoid wasp with competing sex-ratio distorters.</title>
        <authorList>
            <person name="Culotta J."/>
            <person name="Lindsey A.R."/>
        </authorList>
    </citation>
    <scope>NUCLEOTIDE SEQUENCE [LARGE SCALE GENOMIC DNA]</scope>
    <source>
        <strain evidence="2 3">KSX58</strain>
    </source>
</reference>
<dbReference type="InterPro" id="IPR043502">
    <property type="entry name" value="DNA/RNA_pol_sf"/>
</dbReference>
<sequence length="153" mass="18074">MYGLKINPKRWNEKFTEVASKLGLTIHDNEPCLFTWRENEKFLLLLYVDDMLIASNDVRKLQQIKSSLMLEFEMTDLGEPQSFLGMWITRDRQNMTLTLTLEEYITKLLQKFGYSEMHPQKTPMVTNQVANRERKAREELDDIQPVINTNNQS</sequence>